<dbReference type="Proteomes" id="UP000235786">
    <property type="component" value="Unassembled WGS sequence"/>
</dbReference>
<dbReference type="OrthoDB" id="5362512at2759"/>
<protein>
    <submittedName>
        <fullName evidence="2">HET-domain-containing protein</fullName>
    </submittedName>
</protein>
<feature type="domain" description="Heterokaryon incompatibility" evidence="1">
    <location>
        <begin position="198"/>
        <end position="357"/>
    </location>
</feature>
<organism evidence="2 3">
    <name type="scientific">Hyaloscypha variabilis (strain UAMH 11265 / GT02V1 / F)</name>
    <name type="common">Meliniomyces variabilis</name>
    <dbReference type="NCBI Taxonomy" id="1149755"/>
    <lineage>
        <taxon>Eukaryota</taxon>
        <taxon>Fungi</taxon>
        <taxon>Dikarya</taxon>
        <taxon>Ascomycota</taxon>
        <taxon>Pezizomycotina</taxon>
        <taxon>Leotiomycetes</taxon>
        <taxon>Helotiales</taxon>
        <taxon>Hyaloscyphaceae</taxon>
        <taxon>Hyaloscypha</taxon>
        <taxon>Hyaloscypha variabilis</taxon>
    </lineage>
</organism>
<sequence>MLCARCQDLFEGHLSQDKTRASRQNHDSWTLERISNHGGCVICHKSWQTFVKDHGLPPSDDIQFTVARSIKWVDRSSARLRDPNVVDLLDPEIRVTCSTISAAGQELISSVSCSPSSADDHPDLESSMLELEAGDSTASDYTMQVALNWIHNCITNHNSCRVKSVPSTSPTRLLELFQPSSLHVRLIETATLKSMPTYMTLSHCWGSAEFFKLTADTSSELADGISLDLLPKTFQDAVSIAWRLGVKYLWIDSLCIFQDSMSDWEREATTMSVVYAGSFCNIVASASSSSHGSCFRGRDPRIVKPSVIDVRYTDRPVSKIYIRSDHIFAGSDRGNGGWFRASDVNFPLFKRGWTVQERVLSPRNLHFGNEHTLWECEESCASEIYPTGNFKFGVPLKMSSIFKLRADDHWRNIIEVYSKCLLTEERDKLIAIGGIAKHFSQYWDWGNYVAGLWSKYIINQMLWETVSPSKSVRPQRYRAPSWSWASIDGEVCMLYRVQFDSTEETMVEVKEVQIEYATDTPYGGVLSAKLYISGHLSACTIDFGTLPTDPFGGWDQRISLEVSGGEITFSARVVLDVESVDFKLQTSLVFLPMICLCTKVGGGSWCEGLLLQATELAALQFKRRGGLKIADYEPRFFDISGKGAGITEQRPSTAKSFNGSLRTICII</sequence>
<evidence type="ECO:0000313" key="3">
    <source>
        <dbReference type="Proteomes" id="UP000235786"/>
    </source>
</evidence>
<dbReference type="InterPro" id="IPR010730">
    <property type="entry name" value="HET"/>
</dbReference>
<gene>
    <name evidence="2" type="ORF">L207DRAFT_520297</name>
</gene>
<dbReference type="EMBL" id="KZ613967">
    <property type="protein sequence ID" value="PMD30493.1"/>
    <property type="molecule type" value="Genomic_DNA"/>
</dbReference>
<accession>A0A2J6QW70</accession>
<dbReference type="PANTHER" id="PTHR33112">
    <property type="entry name" value="DOMAIN PROTEIN, PUTATIVE-RELATED"/>
    <property type="match status" value="1"/>
</dbReference>
<dbReference type="STRING" id="1149755.A0A2J6QW70"/>
<evidence type="ECO:0000313" key="2">
    <source>
        <dbReference type="EMBL" id="PMD30493.1"/>
    </source>
</evidence>
<dbReference type="AlphaFoldDB" id="A0A2J6QW70"/>
<dbReference type="Pfam" id="PF06985">
    <property type="entry name" value="HET"/>
    <property type="match status" value="1"/>
</dbReference>
<keyword evidence="3" id="KW-1185">Reference proteome</keyword>
<reference evidence="2 3" key="1">
    <citation type="submission" date="2016-04" db="EMBL/GenBank/DDBJ databases">
        <title>A degradative enzymes factory behind the ericoid mycorrhizal symbiosis.</title>
        <authorList>
            <consortium name="DOE Joint Genome Institute"/>
            <person name="Martino E."/>
            <person name="Morin E."/>
            <person name="Grelet G."/>
            <person name="Kuo A."/>
            <person name="Kohler A."/>
            <person name="Daghino S."/>
            <person name="Barry K."/>
            <person name="Choi C."/>
            <person name="Cichocki N."/>
            <person name="Clum A."/>
            <person name="Copeland A."/>
            <person name="Hainaut M."/>
            <person name="Haridas S."/>
            <person name="Labutti K."/>
            <person name="Lindquist E."/>
            <person name="Lipzen A."/>
            <person name="Khouja H.-R."/>
            <person name="Murat C."/>
            <person name="Ohm R."/>
            <person name="Olson A."/>
            <person name="Spatafora J."/>
            <person name="Veneault-Fourrey C."/>
            <person name="Henrissat B."/>
            <person name="Grigoriev I."/>
            <person name="Martin F."/>
            <person name="Perotto S."/>
        </authorList>
    </citation>
    <scope>NUCLEOTIDE SEQUENCE [LARGE SCALE GENOMIC DNA]</scope>
    <source>
        <strain evidence="2 3">F</strain>
    </source>
</reference>
<dbReference type="PANTHER" id="PTHR33112:SF8">
    <property type="entry name" value="HETEROKARYON INCOMPATIBILITY DOMAIN-CONTAINING PROTEIN"/>
    <property type="match status" value="1"/>
</dbReference>
<evidence type="ECO:0000259" key="1">
    <source>
        <dbReference type="Pfam" id="PF06985"/>
    </source>
</evidence>
<proteinExistence type="predicted"/>
<name>A0A2J6QW70_HYAVF</name>